<dbReference type="OrthoDB" id="112668at2759"/>
<dbReference type="Gene3D" id="2.20.70.10">
    <property type="match status" value="1"/>
</dbReference>
<dbReference type="GO" id="GO:0070878">
    <property type="term" value="F:primary miRNA binding"/>
    <property type="evidence" value="ECO:0007669"/>
    <property type="project" value="TreeGrafter"/>
</dbReference>
<accession>A0A9W6YJD6</accession>
<dbReference type="GO" id="GO:0042802">
    <property type="term" value="F:identical protein binding"/>
    <property type="evidence" value="ECO:0007669"/>
    <property type="project" value="InterPro"/>
</dbReference>
<dbReference type="AlphaFoldDB" id="A0A9W6YJD6"/>
<feature type="compositionally biased region" description="Low complexity" evidence="1">
    <location>
        <begin position="140"/>
        <end position="157"/>
    </location>
</feature>
<comment type="caution">
    <text evidence="3">The sequence shown here is derived from an EMBL/GenBank/DDBJ whole genome shotgun (WGS) entry which is preliminary data.</text>
</comment>
<dbReference type="GO" id="GO:0020037">
    <property type="term" value="F:heme binding"/>
    <property type="evidence" value="ECO:0007669"/>
    <property type="project" value="InterPro"/>
</dbReference>
<feature type="region of interest" description="Disordered" evidence="1">
    <location>
        <begin position="40"/>
        <end position="64"/>
    </location>
</feature>
<dbReference type="InterPro" id="IPR001202">
    <property type="entry name" value="WW_dom"/>
</dbReference>
<dbReference type="SMART" id="SM00456">
    <property type="entry name" value="WW"/>
    <property type="match status" value="1"/>
</dbReference>
<sequence>MAGTPKPAGDSRGAPHAGAEHLDSFASAAGLMQLSSAAMAADAADAGNSSSNNSSGAAPSPADASLPPGWQRIIHGSGLPCYVHDGLGVVCWTRPYPLDVGSDGELSQPEFHRLVKQHVPPLSIFAPGSDAAARKRKESVGAAEASGAAASPSLPALTSQEPSSVRKGVRCCRTGRQLLVGFSPGGVAEHCVFMWEQAQSKKRKLDTALKERPHEKGSANSKQQSMVRFLSLSRKL</sequence>
<dbReference type="InterPro" id="IPR036020">
    <property type="entry name" value="WW_dom_sf"/>
</dbReference>
<dbReference type="FunFam" id="2.20.70.10:FF:000087">
    <property type="entry name" value="PArtner of DroSHa (DRSH-1 interactor)"/>
    <property type="match status" value="1"/>
</dbReference>
<evidence type="ECO:0000259" key="2">
    <source>
        <dbReference type="PROSITE" id="PS50020"/>
    </source>
</evidence>
<organism evidence="3 4">
    <name type="scientific">Phytophthora lilii</name>
    <dbReference type="NCBI Taxonomy" id="2077276"/>
    <lineage>
        <taxon>Eukaryota</taxon>
        <taxon>Sar</taxon>
        <taxon>Stramenopiles</taxon>
        <taxon>Oomycota</taxon>
        <taxon>Peronosporomycetes</taxon>
        <taxon>Peronosporales</taxon>
        <taxon>Peronosporaceae</taxon>
        <taxon>Phytophthora</taxon>
    </lineage>
</organism>
<feature type="compositionally biased region" description="Basic and acidic residues" evidence="1">
    <location>
        <begin position="205"/>
        <end position="217"/>
    </location>
</feature>
<proteinExistence type="predicted"/>
<dbReference type="PROSITE" id="PS50020">
    <property type="entry name" value="WW_DOMAIN_2"/>
    <property type="match status" value="1"/>
</dbReference>
<dbReference type="SUPFAM" id="SSF51045">
    <property type="entry name" value="WW domain"/>
    <property type="match status" value="1"/>
</dbReference>
<evidence type="ECO:0000256" key="1">
    <source>
        <dbReference type="SAM" id="MobiDB-lite"/>
    </source>
</evidence>
<keyword evidence="4" id="KW-1185">Reference proteome</keyword>
<gene>
    <name evidence="3" type="ORF">Plil01_001826000</name>
</gene>
<feature type="region of interest" description="Disordered" evidence="1">
    <location>
        <begin position="1"/>
        <end position="21"/>
    </location>
</feature>
<feature type="region of interest" description="Disordered" evidence="1">
    <location>
        <begin position="135"/>
        <end position="161"/>
    </location>
</feature>
<protein>
    <submittedName>
        <fullName evidence="3">Unnamed protein product</fullName>
    </submittedName>
</protein>
<feature type="region of interest" description="Disordered" evidence="1">
    <location>
        <begin position="204"/>
        <end position="236"/>
    </location>
</feature>
<dbReference type="PANTHER" id="PTHR13482">
    <property type="entry name" value="MICRORNA PROCESSOR COMPLEX SUBUNIT DGCR8"/>
    <property type="match status" value="1"/>
</dbReference>
<feature type="domain" description="WW" evidence="2">
    <location>
        <begin position="64"/>
        <end position="97"/>
    </location>
</feature>
<dbReference type="InterPro" id="IPR040375">
    <property type="entry name" value="DGCR8"/>
</dbReference>
<evidence type="ECO:0000313" key="4">
    <source>
        <dbReference type="Proteomes" id="UP001165083"/>
    </source>
</evidence>
<dbReference type="GO" id="GO:0070877">
    <property type="term" value="C:microprocessor complex"/>
    <property type="evidence" value="ECO:0007669"/>
    <property type="project" value="InterPro"/>
</dbReference>
<dbReference type="PANTHER" id="PTHR13482:SF3">
    <property type="entry name" value="MICROPROCESSOR COMPLEX SUBUNIT DGCR8"/>
    <property type="match status" value="1"/>
</dbReference>
<reference evidence="3" key="1">
    <citation type="submission" date="2023-04" db="EMBL/GenBank/DDBJ databases">
        <title>Phytophthora lilii NBRC 32176.</title>
        <authorList>
            <person name="Ichikawa N."/>
            <person name="Sato H."/>
            <person name="Tonouchi N."/>
        </authorList>
    </citation>
    <scope>NUCLEOTIDE SEQUENCE</scope>
    <source>
        <strain evidence="3">NBRC 32176</strain>
    </source>
</reference>
<evidence type="ECO:0000313" key="3">
    <source>
        <dbReference type="EMBL" id="GMF65628.1"/>
    </source>
</evidence>
<dbReference type="EMBL" id="BSXW01012487">
    <property type="protein sequence ID" value="GMF65628.1"/>
    <property type="molecule type" value="Genomic_DNA"/>
</dbReference>
<dbReference type="Proteomes" id="UP001165083">
    <property type="component" value="Unassembled WGS sequence"/>
</dbReference>
<dbReference type="GO" id="GO:0003725">
    <property type="term" value="F:double-stranded RNA binding"/>
    <property type="evidence" value="ECO:0007669"/>
    <property type="project" value="TreeGrafter"/>
</dbReference>
<name>A0A9W6YJD6_9STRA</name>
<dbReference type="GO" id="GO:0031053">
    <property type="term" value="P:primary miRNA processing"/>
    <property type="evidence" value="ECO:0007669"/>
    <property type="project" value="InterPro"/>
</dbReference>